<evidence type="ECO:0000313" key="3">
    <source>
        <dbReference type="Proteomes" id="UP000033109"/>
    </source>
</evidence>
<keyword evidence="1" id="KW-0472">Membrane</keyword>
<dbReference type="RefSeq" id="WP_046309884.1">
    <property type="nucleotide sequence ID" value="NZ_CBCSCY010000001.1"/>
</dbReference>
<dbReference type="PATRIC" id="fig|400092.3.peg.1512"/>
<dbReference type="KEGG" id="pko:PKOR_06780"/>
<feature type="transmembrane region" description="Helical" evidence="1">
    <location>
        <begin position="97"/>
        <end position="115"/>
    </location>
</feature>
<keyword evidence="1" id="KW-1133">Transmembrane helix</keyword>
<feature type="transmembrane region" description="Helical" evidence="1">
    <location>
        <begin position="135"/>
        <end position="152"/>
    </location>
</feature>
<sequence>MIQRIQTVFLALLAIAMIAMLFLPLWSKTDPATGETVVLTAWNLKSYFLNEQGEPSSAGTIPQQGTIAIGMLAIAAAVIAVYEIFQYKSRLNQMKLGLLNTLLIVATLGALLYYAYFVGSDLVQADEKGSYEAGFYLPLLALVLNSLANRFIKRDEDLVRSVDRLR</sequence>
<evidence type="ECO:0000256" key="1">
    <source>
        <dbReference type="SAM" id="Phobius"/>
    </source>
</evidence>
<dbReference type="HOGENOM" id="CLU_132526_1_0_10"/>
<dbReference type="Proteomes" id="UP000033109">
    <property type="component" value="Chromosome"/>
</dbReference>
<protein>
    <recommendedName>
        <fullName evidence="4">Transcription termination factor Rho</fullName>
    </recommendedName>
</protein>
<gene>
    <name evidence="2" type="ORF">PKOR_06780</name>
</gene>
<keyword evidence="3" id="KW-1185">Reference proteome</keyword>
<dbReference type="Pfam" id="PF14126">
    <property type="entry name" value="DUF4293"/>
    <property type="match status" value="1"/>
</dbReference>
<dbReference type="OrthoDB" id="594989at2"/>
<proteinExistence type="predicted"/>
<feature type="transmembrane region" description="Helical" evidence="1">
    <location>
        <begin position="65"/>
        <end position="85"/>
    </location>
</feature>
<dbReference type="EMBL" id="CP009621">
    <property type="protein sequence ID" value="AKD02883.1"/>
    <property type="molecule type" value="Genomic_DNA"/>
</dbReference>
<evidence type="ECO:0008006" key="4">
    <source>
        <dbReference type="Google" id="ProtNLM"/>
    </source>
</evidence>
<dbReference type="STRING" id="400092.PKOR_06780"/>
<keyword evidence="1" id="KW-0812">Transmembrane</keyword>
<dbReference type="InterPro" id="IPR025635">
    <property type="entry name" value="DUF4293"/>
</dbReference>
<name>A0A0E3ZEG4_9BACT</name>
<feature type="transmembrane region" description="Helical" evidence="1">
    <location>
        <begin position="7"/>
        <end position="26"/>
    </location>
</feature>
<reference evidence="2 3" key="1">
    <citation type="journal article" date="2015" name="Sci. Rep.">
        <title>Unraveling adaptation of Pontibacter korlensis to radiation and infertility in desert through complete genome and comparative transcriptomic analysis.</title>
        <authorList>
            <person name="Dai J."/>
            <person name="Dai W."/>
            <person name="Qiu C."/>
            <person name="Yang Z."/>
            <person name="Zhang Y."/>
            <person name="Zhou M."/>
            <person name="Zhang L."/>
            <person name="Fang C."/>
            <person name="Gao Q."/>
            <person name="Yang Q."/>
            <person name="Li X."/>
            <person name="Wang Z."/>
            <person name="Wang Z."/>
            <person name="Jia Z."/>
            <person name="Chen X."/>
        </authorList>
    </citation>
    <scope>NUCLEOTIDE SEQUENCE [LARGE SCALE GENOMIC DNA]</scope>
    <source>
        <strain evidence="2 3">X14-1T</strain>
    </source>
</reference>
<accession>A0A0E3ZEG4</accession>
<evidence type="ECO:0000313" key="2">
    <source>
        <dbReference type="EMBL" id="AKD02883.1"/>
    </source>
</evidence>
<dbReference type="AlphaFoldDB" id="A0A0E3ZEG4"/>
<organism evidence="2 3">
    <name type="scientific">Pontibacter korlensis</name>
    <dbReference type="NCBI Taxonomy" id="400092"/>
    <lineage>
        <taxon>Bacteria</taxon>
        <taxon>Pseudomonadati</taxon>
        <taxon>Bacteroidota</taxon>
        <taxon>Cytophagia</taxon>
        <taxon>Cytophagales</taxon>
        <taxon>Hymenobacteraceae</taxon>
        <taxon>Pontibacter</taxon>
    </lineage>
</organism>